<evidence type="ECO:0000313" key="2">
    <source>
        <dbReference type="Proteomes" id="UP001157418"/>
    </source>
</evidence>
<organism evidence="1 2">
    <name type="scientific">Lactuca virosa</name>
    <dbReference type="NCBI Taxonomy" id="75947"/>
    <lineage>
        <taxon>Eukaryota</taxon>
        <taxon>Viridiplantae</taxon>
        <taxon>Streptophyta</taxon>
        <taxon>Embryophyta</taxon>
        <taxon>Tracheophyta</taxon>
        <taxon>Spermatophyta</taxon>
        <taxon>Magnoliopsida</taxon>
        <taxon>eudicotyledons</taxon>
        <taxon>Gunneridae</taxon>
        <taxon>Pentapetalae</taxon>
        <taxon>asterids</taxon>
        <taxon>campanulids</taxon>
        <taxon>Asterales</taxon>
        <taxon>Asteraceae</taxon>
        <taxon>Cichorioideae</taxon>
        <taxon>Cichorieae</taxon>
        <taxon>Lactucinae</taxon>
        <taxon>Lactuca</taxon>
    </lineage>
</organism>
<dbReference type="AlphaFoldDB" id="A0AAU9NPH0"/>
<keyword evidence="2" id="KW-1185">Reference proteome</keyword>
<name>A0AAU9NPH0_9ASTR</name>
<evidence type="ECO:0000313" key="1">
    <source>
        <dbReference type="EMBL" id="CAH1439696.1"/>
    </source>
</evidence>
<comment type="caution">
    <text evidence="1">The sequence shown here is derived from an EMBL/GenBank/DDBJ whole genome shotgun (WGS) entry which is preliminary data.</text>
</comment>
<dbReference type="Proteomes" id="UP001157418">
    <property type="component" value="Unassembled WGS sequence"/>
</dbReference>
<evidence type="ECO:0008006" key="3">
    <source>
        <dbReference type="Google" id="ProtNLM"/>
    </source>
</evidence>
<dbReference type="EMBL" id="CAKMRJ010005201">
    <property type="protein sequence ID" value="CAH1439696.1"/>
    <property type="molecule type" value="Genomic_DNA"/>
</dbReference>
<reference evidence="1 2" key="1">
    <citation type="submission" date="2022-01" db="EMBL/GenBank/DDBJ databases">
        <authorList>
            <person name="Xiong W."/>
            <person name="Schranz E."/>
        </authorList>
    </citation>
    <scope>NUCLEOTIDE SEQUENCE [LARGE SCALE GENOMIC DNA]</scope>
</reference>
<sequence length="100" mass="10986">MQLLHTHLSFFAFFEILRYEVISRMHNIIGSNSSGGDLGRISDCHGGHLLSDAAITMSAGVHIIIKTIGTVLLQAETAAPMPVRIFLVFSVCTVHTTRRH</sequence>
<protein>
    <recommendedName>
        <fullName evidence="3">Secreted protein</fullName>
    </recommendedName>
</protein>
<gene>
    <name evidence="1" type="ORF">LVIROSA_LOCUS25876</name>
</gene>
<proteinExistence type="predicted"/>
<accession>A0AAU9NPH0</accession>